<sequence>MCLQFEDIFLSRRQNYRMPFLKVCYKLCYSHTGDPYFKISRLAYI</sequence>
<proteinExistence type="predicted"/>
<dbReference type="AlphaFoldDB" id="L8EB11"/>
<protein>
    <submittedName>
        <fullName evidence="1">Alternative protein TM9SF3</fullName>
    </submittedName>
</protein>
<evidence type="ECO:0000313" key="1">
    <source>
        <dbReference type="EMBL" id="CCQ43623.1"/>
    </source>
</evidence>
<dbReference type="EMBL" id="HF584126">
    <property type="protein sequence ID" value="CCQ43623.1"/>
    <property type="molecule type" value="Genomic_DNA"/>
</dbReference>
<organism evidence="1">
    <name type="scientific">Homo sapiens</name>
    <name type="common">Human</name>
    <dbReference type="NCBI Taxonomy" id="9606"/>
    <lineage>
        <taxon>Eukaryota</taxon>
        <taxon>Metazoa</taxon>
        <taxon>Chordata</taxon>
        <taxon>Craniata</taxon>
        <taxon>Vertebrata</taxon>
        <taxon>Euteleostomi</taxon>
        <taxon>Mammalia</taxon>
        <taxon>Eutheria</taxon>
        <taxon>Euarchontoglires</taxon>
        <taxon>Primates</taxon>
        <taxon>Haplorrhini</taxon>
        <taxon>Catarrhini</taxon>
        <taxon>Hominidae</taxon>
        <taxon>Homo</taxon>
    </lineage>
</organism>
<reference evidence="1" key="1">
    <citation type="journal article" date="2013" name="PLoS ONE">
        <title>Direct detection of alternative open reading frames translation products in human significantly expands the proteome.</title>
        <authorList>
            <person name="Vanderperre B."/>
            <person name="Lucier J.-F."/>
            <person name="Motard J."/>
            <person name="Tremblay G."/>
            <person name="Vanderperre S."/>
            <person name="Wisztorski M."/>
            <person name="Salzet M."/>
            <person name="Boisvert F.-M."/>
            <person name="Roucou X."/>
        </authorList>
    </citation>
    <scope>NUCLEOTIDE SEQUENCE</scope>
</reference>
<dbReference type="OrthoDB" id="1666796at2759"/>
<gene>
    <name evidence="1" type="primary">TM9SF3</name>
</gene>
<name>L8EB11_HUMAN</name>
<dbReference type="ChiTaRS" id="TM9SF3">
    <property type="organism name" value="human"/>
</dbReference>
<accession>L8EB11</accession>